<accession>F4QH88</accession>
<dbReference type="HOGENOM" id="CLU_3039984_0_0_5"/>
<dbReference type="EMBL" id="GL883077">
    <property type="protein sequence ID" value="EGF92625.1"/>
    <property type="molecule type" value="Genomic_DNA"/>
</dbReference>
<protein>
    <submittedName>
        <fullName evidence="1">Uncharacterized protein</fullName>
    </submittedName>
</protein>
<dbReference type="STRING" id="715226.ABI_10620"/>
<proteinExistence type="predicted"/>
<evidence type="ECO:0000313" key="2">
    <source>
        <dbReference type="Proteomes" id="UP000006512"/>
    </source>
</evidence>
<gene>
    <name evidence="1" type="ORF">ABI_10620</name>
</gene>
<sequence length="54" mass="6206">MRKPQQQIPRCGPDIAENLVASYRAQSLRDRLNRARPNRHQLWLLAHICGNVGS</sequence>
<keyword evidence="2" id="KW-1185">Reference proteome</keyword>
<dbReference type="Proteomes" id="UP000006512">
    <property type="component" value="Unassembled WGS sequence"/>
</dbReference>
<reference evidence="2" key="1">
    <citation type="submission" date="2011-03" db="EMBL/GenBank/DDBJ databases">
        <title>Draft genome sequence of Brevundimonas diminuta.</title>
        <authorList>
            <person name="Brown P.J.B."/>
            <person name="Buechlein A."/>
            <person name="Hemmerich C."/>
            <person name="Brun Y.V."/>
        </authorList>
    </citation>
    <scope>NUCLEOTIDE SEQUENCE [LARGE SCALE GENOMIC DNA]</scope>
    <source>
        <strain evidence="2">C19</strain>
    </source>
</reference>
<name>F4QH88_9CAUL</name>
<organism evidence="1 2">
    <name type="scientific">Asticcacaulis biprosthecium C19</name>
    <dbReference type="NCBI Taxonomy" id="715226"/>
    <lineage>
        <taxon>Bacteria</taxon>
        <taxon>Pseudomonadati</taxon>
        <taxon>Pseudomonadota</taxon>
        <taxon>Alphaproteobacteria</taxon>
        <taxon>Caulobacterales</taxon>
        <taxon>Caulobacteraceae</taxon>
        <taxon>Asticcacaulis</taxon>
    </lineage>
</organism>
<dbReference type="AlphaFoldDB" id="F4QH88"/>
<evidence type="ECO:0000313" key="1">
    <source>
        <dbReference type="EMBL" id="EGF92625.1"/>
    </source>
</evidence>